<protein>
    <recommendedName>
        <fullName evidence="7">Iron-binding zinc finger CDGSH type domain-containing protein</fullName>
    </recommendedName>
</protein>
<dbReference type="PANTHER" id="PTHR46491:SF3">
    <property type="entry name" value="CDGSH IRON-SULFUR DOMAIN-CONTAINING PROTEIN 3, MITOCHONDRIAL"/>
    <property type="match status" value="1"/>
</dbReference>
<keyword evidence="2" id="KW-0479">Metal-binding</keyword>
<feature type="domain" description="Iron-binding zinc finger CDGSH type" evidence="7">
    <location>
        <begin position="77"/>
        <end position="114"/>
    </location>
</feature>
<dbReference type="Proteomes" id="UP000594220">
    <property type="component" value="Unplaced"/>
</dbReference>
<dbReference type="InterPro" id="IPR042216">
    <property type="entry name" value="MitoNEET_CISD"/>
</dbReference>
<evidence type="ECO:0000256" key="4">
    <source>
        <dbReference type="ARBA" id="ARBA00023014"/>
    </source>
</evidence>
<evidence type="ECO:0000256" key="3">
    <source>
        <dbReference type="ARBA" id="ARBA00023004"/>
    </source>
</evidence>
<reference evidence="8" key="2">
    <citation type="submission" date="2025-09" db="UniProtKB">
        <authorList>
            <consortium name="Ensembl"/>
        </authorList>
    </citation>
    <scope>IDENTIFICATION</scope>
</reference>
<dbReference type="GeneTree" id="ENSGT00940000165589"/>
<evidence type="ECO:0000313" key="8">
    <source>
        <dbReference type="Ensembl" id="ENSCPRP00005003104.1"/>
    </source>
</evidence>
<dbReference type="Pfam" id="PF09360">
    <property type="entry name" value="zf-CDGSH"/>
    <property type="match status" value="1"/>
</dbReference>
<dbReference type="Ensembl" id="ENSCPRT00005003632.1">
    <property type="protein sequence ID" value="ENSCPRP00005003104.1"/>
    <property type="gene ID" value="ENSCPRG00005002278.1"/>
</dbReference>
<dbReference type="InterPro" id="IPR052950">
    <property type="entry name" value="CISD"/>
</dbReference>
<keyword evidence="9" id="KW-1185">Reference proteome</keyword>
<feature type="region of interest" description="Disordered" evidence="6">
    <location>
        <begin position="1"/>
        <end position="74"/>
    </location>
</feature>
<feature type="domain" description="Iron-binding zinc finger CDGSH type" evidence="7">
    <location>
        <begin position="115"/>
        <end position="152"/>
    </location>
</feature>
<evidence type="ECO:0000256" key="6">
    <source>
        <dbReference type="SAM" id="MobiDB-lite"/>
    </source>
</evidence>
<reference evidence="8" key="1">
    <citation type="submission" date="2025-08" db="UniProtKB">
        <authorList>
            <consortium name="Ensembl"/>
        </authorList>
    </citation>
    <scope>IDENTIFICATION</scope>
</reference>
<sequence>MPPSLTCQKQDREEPPIPIKWALSPNTLVGTKPQEALRKTASMDSDTRSLSPLPCSPQIRKSSESSTSPAQPAIAAKHPYQVDLEAGKLYAWCACGHSKKQPFCDGSHKKATPSITPLRFKLDEPKTAWLCGCKHTQSPPYCDGTHKEEFIQKAELPKQP</sequence>
<evidence type="ECO:0000256" key="2">
    <source>
        <dbReference type="ARBA" id="ARBA00022723"/>
    </source>
</evidence>
<dbReference type="AlphaFoldDB" id="A0A7M4E1Q2"/>
<keyword evidence="3" id="KW-0408">Iron</keyword>
<dbReference type="InterPro" id="IPR018967">
    <property type="entry name" value="FeS-contain_CDGSH-typ"/>
</dbReference>
<dbReference type="GO" id="GO:0051537">
    <property type="term" value="F:2 iron, 2 sulfur cluster binding"/>
    <property type="evidence" value="ECO:0007669"/>
    <property type="project" value="UniProtKB-KW"/>
</dbReference>
<dbReference type="GO" id="GO:0046872">
    <property type="term" value="F:metal ion binding"/>
    <property type="evidence" value="ECO:0007669"/>
    <property type="project" value="UniProtKB-KW"/>
</dbReference>
<name>A0A7M4E1Q2_CROPO</name>
<proteinExistence type="predicted"/>
<dbReference type="Gene3D" id="3.40.5.90">
    <property type="entry name" value="CDGSH iron-sulfur domain, mitoNEET-type"/>
    <property type="match status" value="2"/>
</dbReference>
<evidence type="ECO:0000313" key="9">
    <source>
        <dbReference type="Proteomes" id="UP000594220"/>
    </source>
</evidence>
<evidence type="ECO:0000259" key="7">
    <source>
        <dbReference type="SMART" id="SM00704"/>
    </source>
</evidence>
<evidence type="ECO:0000256" key="1">
    <source>
        <dbReference type="ARBA" id="ARBA00022714"/>
    </source>
</evidence>
<dbReference type="SMART" id="SM00704">
    <property type="entry name" value="ZnF_CDGSH"/>
    <property type="match status" value="2"/>
</dbReference>
<accession>A0A7M4E1Q2</accession>
<dbReference type="GO" id="GO:0005739">
    <property type="term" value="C:mitochondrion"/>
    <property type="evidence" value="ECO:0007669"/>
    <property type="project" value="TreeGrafter"/>
</dbReference>
<dbReference type="PANTHER" id="PTHR46491">
    <property type="entry name" value="CDGSH IRON SULFUR DOMAIN PROTEIN HOMOLOG"/>
    <property type="match status" value="1"/>
</dbReference>
<comment type="cofactor">
    <cofactor evidence="5">
        <name>[2Fe-2S] cluster</name>
        <dbReference type="ChEBI" id="CHEBI:190135"/>
    </cofactor>
</comment>
<keyword evidence="4" id="KW-0411">Iron-sulfur</keyword>
<evidence type="ECO:0000256" key="5">
    <source>
        <dbReference type="ARBA" id="ARBA00034078"/>
    </source>
</evidence>
<organism evidence="8 9">
    <name type="scientific">Crocodylus porosus</name>
    <name type="common">Saltwater crocodile</name>
    <name type="synonym">Estuarine crocodile</name>
    <dbReference type="NCBI Taxonomy" id="8502"/>
    <lineage>
        <taxon>Eukaryota</taxon>
        <taxon>Metazoa</taxon>
        <taxon>Chordata</taxon>
        <taxon>Craniata</taxon>
        <taxon>Vertebrata</taxon>
        <taxon>Euteleostomi</taxon>
        <taxon>Archelosauria</taxon>
        <taxon>Archosauria</taxon>
        <taxon>Crocodylia</taxon>
        <taxon>Longirostres</taxon>
        <taxon>Crocodylidae</taxon>
        <taxon>Crocodylus</taxon>
    </lineage>
</organism>
<keyword evidence="1" id="KW-0001">2Fe-2S</keyword>